<organism evidence="1 2">
    <name type="scientific">Pelagerythrobacter marensis</name>
    <dbReference type="NCBI Taxonomy" id="543877"/>
    <lineage>
        <taxon>Bacteria</taxon>
        <taxon>Pseudomonadati</taxon>
        <taxon>Pseudomonadota</taxon>
        <taxon>Alphaproteobacteria</taxon>
        <taxon>Sphingomonadales</taxon>
        <taxon>Erythrobacteraceae</taxon>
        <taxon>Pelagerythrobacter</taxon>
    </lineage>
</organism>
<evidence type="ECO:0000313" key="2">
    <source>
        <dbReference type="Proteomes" id="UP001335183"/>
    </source>
</evidence>
<sequence length="174" mass="19210">MPLSLHAAFVPSALQMLGSTRSLVDKAEAWCGEKGCSHGEIIGGRLIEDMLAFDYQVKSVAVHTQGAIEGVRAGTFSPDMTPPPDSFDALRDKLDGAIAALEALDEAEMEEWIGRPMRFQIRDFTRDFTAEDFLLSFSQPNFYFHAATAYDILRMKGVEVGKRDFLGQMRLAGS</sequence>
<dbReference type="EMBL" id="CP144918">
    <property type="protein sequence ID" value="WWA46277.1"/>
    <property type="molecule type" value="Genomic_DNA"/>
</dbReference>
<dbReference type="InterPro" id="IPR034660">
    <property type="entry name" value="DinB/YfiT-like"/>
</dbReference>
<dbReference type="Gene3D" id="1.20.120.450">
    <property type="entry name" value="dinb family like domain"/>
    <property type="match status" value="1"/>
</dbReference>
<keyword evidence="2" id="KW-1185">Reference proteome</keyword>
<dbReference type="PANTHER" id="PTHR36922">
    <property type="entry name" value="BLL2446 PROTEIN"/>
    <property type="match status" value="1"/>
</dbReference>
<reference evidence="1 2" key="1">
    <citation type="submission" date="2024-02" db="EMBL/GenBank/DDBJ databases">
        <title>The whole genome sequence of five bacterial samples isolated from Abu Dhabi Sabkha-shore region.</title>
        <authorList>
            <person name="Sudalaimuthuasari N."/>
            <person name="Sarfraz B."/>
            <person name="Tuyisabe J.D."/>
            <person name="Mugisha Ntwali L.D.M."/>
            <person name="Ali A.I.A.A."/>
            <person name="Almansoori S.Z.A."/>
            <person name="Alajami H.S.A."/>
            <person name="Almeqbaali A.A.S."/>
            <person name="Kundu B."/>
            <person name="Saeed E.E."/>
            <person name="Sukumarinath V."/>
            <person name="Mishra A.K."/>
            <person name="Hazzouri K.M."/>
            <person name="Almaskari R."/>
            <person name="Sharma A.K."/>
            <person name="Amiri K.M.A."/>
        </authorList>
    </citation>
    <scope>NUCLEOTIDE SEQUENCE [LARGE SCALE GENOMIC DNA]</scope>
    <source>
        <strain evidence="2">kcgeb_sd</strain>
    </source>
</reference>
<dbReference type="RefSeq" id="WP_338445178.1">
    <property type="nucleotide sequence ID" value="NZ_CP144918.1"/>
</dbReference>
<dbReference type="Proteomes" id="UP001335183">
    <property type="component" value="Chromosome"/>
</dbReference>
<protein>
    <submittedName>
        <fullName evidence="1">DUF1993 domain-containing protein</fullName>
    </submittedName>
</protein>
<dbReference type="PANTHER" id="PTHR36922:SF1">
    <property type="entry name" value="DUF1993 DOMAIN-CONTAINING PROTEIN"/>
    <property type="match status" value="1"/>
</dbReference>
<dbReference type="InterPro" id="IPR018531">
    <property type="entry name" value="DUF1993"/>
</dbReference>
<accession>A0ABZ2D3C7</accession>
<dbReference type="SUPFAM" id="SSF109854">
    <property type="entry name" value="DinB/YfiT-like putative metalloenzymes"/>
    <property type="match status" value="1"/>
</dbReference>
<gene>
    <name evidence="1" type="ORF">V5F89_08255</name>
</gene>
<dbReference type="Pfam" id="PF09351">
    <property type="entry name" value="DUF1993"/>
    <property type="match status" value="1"/>
</dbReference>
<evidence type="ECO:0000313" key="1">
    <source>
        <dbReference type="EMBL" id="WWA46277.1"/>
    </source>
</evidence>
<name>A0ABZ2D3C7_9SPHN</name>
<proteinExistence type="predicted"/>